<keyword evidence="2" id="KW-1185">Reference proteome</keyword>
<sequence length="315" mass="32349">MKDDFTIGLDLGGTQVRAALVRAGKVLSRTAVRTDVSGPDVVMRQFGALVEEVSQAAGGAPIRAVGMCAPGPLDTVSGIIDHIPTLPGWEQFPLRDRLSEIFGLPAIVENDGIAAAFGEWQHGAARGLDHLVYVTVSTGIGGGVVVDGRLMHGARGMGGHVGHFTLVGEGPVCSCGRVGCFEAVAAGTAFGKRARAAAAGNPRSYLGRIAARETVEGRHAVEGARAGDASCLALVAEEADLLGSGFASLLHLYSPQMIVMGGGVSVAFDLLEPGIRARIRKDAMAPFREVPVVPAMLGDDAGLVGVADLALIKQG</sequence>
<comment type="caution">
    <text evidence="1">The sequence shown here is derived from an EMBL/GenBank/DDBJ whole genome shotgun (WGS) entry which is preliminary data.</text>
</comment>
<name>A0ABT1RDN3_9HYPH</name>
<dbReference type="Gene3D" id="3.30.420.40">
    <property type="match status" value="2"/>
</dbReference>
<dbReference type="PANTHER" id="PTHR18964:SF173">
    <property type="entry name" value="GLUCOKINASE"/>
    <property type="match status" value="1"/>
</dbReference>
<dbReference type="Proteomes" id="UP000996601">
    <property type="component" value="Unassembled WGS sequence"/>
</dbReference>
<dbReference type="PANTHER" id="PTHR18964">
    <property type="entry name" value="ROK (REPRESSOR, ORF, KINASE) FAMILY"/>
    <property type="match status" value="1"/>
</dbReference>
<dbReference type="InterPro" id="IPR000600">
    <property type="entry name" value="ROK"/>
</dbReference>
<protein>
    <submittedName>
        <fullName evidence="1">ROK family protein</fullName>
    </submittedName>
</protein>
<reference evidence="1" key="1">
    <citation type="submission" date="2021-07" db="EMBL/GenBank/DDBJ databases">
        <title>Shinella sp. nov., a novel member of the genus Shinella from water.</title>
        <authorList>
            <person name="Deng Y."/>
        </authorList>
    </citation>
    <scope>NUCLEOTIDE SEQUENCE</scope>
    <source>
        <strain evidence="1">CPCC 100929</strain>
    </source>
</reference>
<evidence type="ECO:0000313" key="1">
    <source>
        <dbReference type="EMBL" id="MCQ4633308.1"/>
    </source>
</evidence>
<dbReference type="PROSITE" id="PS01125">
    <property type="entry name" value="ROK"/>
    <property type="match status" value="1"/>
</dbReference>
<dbReference type="EMBL" id="WHSB02000012">
    <property type="protein sequence ID" value="MCQ4633308.1"/>
    <property type="molecule type" value="Genomic_DNA"/>
</dbReference>
<dbReference type="Pfam" id="PF00480">
    <property type="entry name" value="ROK"/>
    <property type="match status" value="1"/>
</dbReference>
<accession>A0ABT1RDN3</accession>
<gene>
    <name evidence="1" type="ORF">GB927_024920</name>
</gene>
<dbReference type="RefSeq" id="WP_256119947.1">
    <property type="nucleotide sequence ID" value="NZ_WHSB02000012.1"/>
</dbReference>
<dbReference type="InterPro" id="IPR049874">
    <property type="entry name" value="ROK_cs"/>
</dbReference>
<proteinExistence type="predicted"/>
<dbReference type="SUPFAM" id="SSF53067">
    <property type="entry name" value="Actin-like ATPase domain"/>
    <property type="match status" value="1"/>
</dbReference>
<evidence type="ECO:0000313" key="2">
    <source>
        <dbReference type="Proteomes" id="UP000996601"/>
    </source>
</evidence>
<organism evidence="1 2">
    <name type="scientific">Shinella lacus</name>
    <dbReference type="NCBI Taxonomy" id="2654216"/>
    <lineage>
        <taxon>Bacteria</taxon>
        <taxon>Pseudomonadati</taxon>
        <taxon>Pseudomonadota</taxon>
        <taxon>Alphaproteobacteria</taxon>
        <taxon>Hyphomicrobiales</taxon>
        <taxon>Rhizobiaceae</taxon>
        <taxon>Shinella</taxon>
    </lineage>
</organism>
<dbReference type="InterPro" id="IPR043129">
    <property type="entry name" value="ATPase_NBD"/>
</dbReference>